<evidence type="ECO:0000313" key="1">
    <source>
        <dbReference type="EMBL" id="KKT83639.1"/>
    </source>
</evidence>
<dbReference type="PATRIC" id="fig|1618658.3.peg.505"/>
<dbReference type="Proteomes" id="UP000033915">
    <property type="component" value="Unassembled WGS sequence"/>
</dbReference>
<comment type="caution">
    <text evidence="1">The sequence shown here is derived from an EMBL/GenBank/DDBJ whole genome shotgun (WGS) entry which is preliminary data.</text>
</comment>
<dbReference type="EMBL" id="LCJT01000014">
    <property type="protein sequence ID" value="KKT83639.1"/>
    <property type="molecule type" value="Genomic_DNA"/>
</dbReference>
<accession>A0A0G1NHH0</accession>
<sequence length="912" mass="94660">MSGEKYISSKQVAKITGYTSDYVGQLCRLGKVKCRRIGRDWMVSERSILNYRNEGNQLKSIKNNLTARFGEIHKLYGLTRQIFSIRKSRLDDWDQALLGYEEKFFSLSDALKSKKFPLIASALIVLNLIFWNPDGSLEVMNKIGAMSEKTVMVGMEQLTAVPLSELSNVISSISLPEISFSEISFLEIKLPTISLAVLPALPFTLEDIKLSLFNIKNRFLNNLFAWKDYAVLSLSELPDIMSNISLPEISLAALPAPPFTLEDIKLSLSDIKDRFLGNLFAWRDYTISLGRGFKLVVEDFLYTEPTEIAKELPGKAPTLELPTEGSRVVTFGTSTSETPSVAKVQSSSQPNTDQPWTGIFARLDSFQTRLASLESKFSVPSNIDQRLAQINSSIIAQIQLSLAALEKRLPSNQVQNPVVFLTASIPGPTYNSPPQTGSGVSASFGDFSNGISTGGNLTATGNIILGDSAKSTEITSNTWKITSAGAASGFTSLSTNSLSASTLNLSGLLTTGGFISLASSTVVGDLTFQNATSTGYLAVTGSATSTFANGIKLTGGCFLLLDGTCAGAGSGGITSLNGLTGGTQTFSASGPIDVVSPAAGSVHYFNASSSPFFGTLFATSTVRFSSLGAGIAELGSTGILSSSSTLATNIGGTGTTTLISGGILYGNGTGPFLTNSNLFWNTANNRLGISSTTPAQLLSVGGNVFIGASAAGGTSGGLGVGMATTTAGAIESSGLILSGGVFAALGAATSTYAGGIQVTGTGNVCLPNGTCIGAASGISSLNGLTGGTQTFASNDLISIVSSAAGTVHNFYGSTTPTFGWLHATSSTASFFTGALGIGTTSPTGLLSVEMGTQQFPFWVGDEGTSTPSFVVAGSGNVGIGTAAPTAGLMLDIRGDMSVNNDGYYAFAEDKVN</sequence>
<proteinExistence type="predicted"/>
<gene>
    <name evidence="1" type="ORF">UW81_C0014G0017</name>
</gene>
<feature type="non-terminal residue" evidence="1">
    <location>
        <position position="912"/>
    </location>
</feature>
<reference evidence="1 2" key="1">
    <citation type="journal article" date="2015" name="Nature">
        <title>rRNA introns, odd ribosomes, and small enigmatic genomes across a large radiation of phyla.</title>
        <authorList>
            <person name="Brown C.T."/>
            <person name="Hug L.A."/>
            <person name="Thomas B.C."/>
            <person name="Sharon I."/>
            <person name="Castelle C.J."/>
            <person name="Singh A."/>
            <person name="Wilkins M.J."/>
            <person name="Williams K.H."/>
            <person name="Banfield J.F."/>
        </authorList>
    </citation>
    <scope>NUCLEOTIDE SEQUENCE [LARGE SCALE GENOMIC DNA]</scope>
</reference>
<name>A0A0G1NHH0_9BACT</name>
<evidence type="ECO:0000313" key="2">
    <source>
        <dbReference type="Proteomes" id="UP000033915"/>
    </source>
</evidence>
<protein>
    <submittedName>
        <fullName evidence="1">Uncharacterized protein</fullName>
    </submittedName>
</protein>
<dbReference type="AlphaFoldDB" id="A0A0G1NHH0"/>
<organism evidence="1 2">
    <name type="scientific">Candidatus Giovannonibacteria bacterium GW2011_GWC2_44_9</name>
    <dbReference type="NCBI Taxonomy" id="1618658"/>
    <lineage>
        <taxon>Bacteria</taxon>
        <taxon>Candidatus Giovannoniibacteriota</taxon>
    </lineage>
</organism>